<protein>
    <submittedName>
        <fullName evidence="2">Uncharacterized protein</fullName>
    </submittedName>
</protein>
<proteinExistence type="predicted"/>
<dbReference type="EMBL" id="MT143122">
    <property type="protein sequence ID" value="QJA93092.1"/>
    <property type="molecule type" value="Genomic_DNA"/>
</dbReference>
<dbReference type="AlphaFoldDB" id="A0A6M3LHG0"/>
<feature type="transmembrane region" description="Helical" evidence="1">
    <location>
        <begin position="6"/>
        <end position="22"/>
    </location>
</feature>
<organism evidence="2">
    <name type="scientific">viral metagenome</name>
    <dbReference type="NCBI Taxonomy" id="1070528"/>
    <lineage>
        <taxon>unclassified sequences</taxon>
        <taxon>metagenomes</taxon>
        <taxon>organismal metagenomes</taxon>
    </lineage>
</organism>
<keyword evidence="1" id="KW-0472">Membrane</keyword>
<keyword evidence="1" id="KW-0812">Transmembrane</keyword>
<gene>
    <name evidence="2" type="ORF">MM415B04365_0002</name>
</gene>
<evidence type="ECO:0000256" key="1">
    <source>
        <dbReference type="SAM" id="Phobius"/>
    </source>
</evidence>
<reference evidence="2" key="1">
    <citation type="submission" date="2020-03" db="EMBL/GenBank/DDBJ databases">
        <title>The deep terrestrial virosphere.</title>
        <authorList>
            <person name="Holmfeldt K."/>
            <person name="Nilsson E."/>
            <person name="Simone D."/>
            <person name="Lopez-Fernandez M."/>
            <person name="Wu X."/>
            <person name="de Brujin I."/>
            <person name="Lundin D."/>
            <person name="Andersson A."/>
            <person name="Bertilsson S."/>
            <person name="Dopson M."/>
        </authorList>
    </citation>
    <scope>NUCLEOTIDE SEQUENCE</scope>
    <source>
        <strain evidence="2">MM415B04365</strain>
    </source>
</reference>
<keyword evidence="1" id="KW-1133">Transmembrane helix</keyword>
<name>A0A6M3LHG0_9ZZZZ</name>
<accession>A0A6M3LHG0</accession>
<evidence type="ECO:0000313" key="2">
    <source>
        <dbReference type="EMBL" id="QJA93092.1"/>
    </source>
</evidence>
<sequence>MITGLLIVIVVLEIIRFVIYIQDSKRIRITNKLAGEQQARAVEFAKKQNADWKKIRALEIKELKQLAKESDTMKQIYDEWVEANKKPSPSGVEE</sequence>